<evidence type="ECO:0000313" key="1">
    <source>
        <dbReference type="EMBL" id="KKN54693.1"/>
    </source>
</evidence>
<protein>
    <submittedName>
        <fullName evidence="1">Uncharacterized protein</fullName>
    </submittedName>
</protein>
<proteinExistence type="predicted"/>
<gene>
    <name evidence="1" type="ORF">LCGC14_0589620</name>
</gene>
<comment type="caution">
    <text evidence="1">The sequence shown here is derived from an EMBL/GenBank/DDBJ whole genome shotgun (WGS) entry which is preliminary data.</text>
</comment>
<dbReference type="EMBL" id="LAZR01000917">
    <property type="protein sequence ID" value="KKN54693.1"/>
    <property type="molecule type" value="Genomic_DNA"/>
</dbReference>
<dbReference type="AlphaFoldDB" id="A0A0F9UM75"/>
<reference evidence="1" key="1">
    <citation type="journal article" date="2015" name="Nature">
        <title>Complex archaea that bridge the gap between prokaryotes and eukaryotes.</title>
        <authorList>
            <person name="Spang A."/>
            <person name="Saw J.H."/>
            <person name="Jorgensen S.L."/>
            <person name="Zaremba-Niedzwiedzka K."/>
            <person name="Martijn J."/>
            <person name="Lind A.E."/>
            <person name="van Eijk R."/>
            <person name="Schleper C."/>
            <person name="Guy L."/>
            <person name="Ettema T.J."/>
        </authorList>
    </citation>
    <scope>NUCLEOTIDE SEQUENCE</scope>
</reference>
<name>A0A0F9UM75_9ZZZZ</name>
<sequence length="77" mass="8752">MEKPLVIKGVDRRSKMYDEIARVHKQIVEAKWRAQSAGVQLQLKPVLLVHLEESMAFLAEELLKLGKLVESGPEIET</sequence>
<accession>A0A0F9UM75</accession>
<organism evidence="1">
    <name type="scientific">marine sediment metagenome</name>
    <dbReference type="NCBI Taxonomy" id="412755"/>
    <lineage>
        <taxon>unclassified sequences</taxon>
        <taxon>metagenomes</taxon>
        <taxon>ecological metagenomes</taxon>
    </lineage>
</organism>